<dbReference type="InterPro" id="IPR012074">
    <property type="entry name" value="GAF_ANTAR"/>
</dbReference>
<evidence type="ECO:0000256" key="2">
    <source>
        <dbReference type="ARBA" id="ARBA00023163"/>
    </source>
</evidence>
<dbReference type="Gene3D" id="1.10.10.10">
    <property type="entry name" value="Winged helix-like DNA-binding domain superfamily/Winged helix DNA-binding domain"/>
    <property type="match status" value="1"/>
</dbReference>
<keyword evidence="1" id="KW-0805">Transcription regulation</keyword>
<dbReference type="InterPro" id="IPR036388">
    <property type="entry name" value="WH-like_DNA-bd_sf"/>
</dbReference>
<evidence type="ECO:0000259" key="3">
    <source>
        <dbReference type="PROSITE" id="PS50921"/>
    </source>
</evidence>
<feature type="domain" description="ANTAR" evidence="3">
    <location>
        <begin position="164"/>
        <end position="225"/>
    </location>
</feature>
<dbReference type="InterPro" id="IPR029016">
    <property type="entry name" value="GAF-like_dom_sf"/>
</dbReference>
<dbReference type="RefSeq" id="WP_186244431.1">
    <property type="nucleotide sequence ID" value="NZ_OCTY01000002.1"/>
</dbReference>
<evidence type="ECO:0000313" key="4">
    <source>
        <dbReference type="EMBL" id="SOJ56889.1"/>
    </source>
</evidence>
<keyword evidence="5" id="KW-1185">Reference proteome</keyword>
<protein>
    <recommendedName>
        <fullName evidence="3">ANTAR domain-containing protein</fullName>
    </recommendedName>
</protein>
<dbReference type="SMART" id="SM01012">
    <property type="entry name" value="ANTAR"/>
    <property type="match status" value="1"/>
</dbReference>
<dbReference type="Pfam" id="PF03861">
    <property type="entry name" value="ANTAR"/>
    <property type="match status" value="1"/>
</dbReference>
<reference evidence="4 5" key="1">
    <citation type="submission" date="2017-10" db="EMBL/GenBank/DDBJ databases">
        <authorList>
            <consortium name="Urmite Genomes"/>
        </authorList>
    </citation>
    <scope>NUCLEOTIDE SEQUENCE [LARGE SCALE GENOMIC DNA]</scope>
    <source>
        <strain evidence="4 5">FB-527</strain>
    </source>
</reference>
<dbReference type="EMBL" id="OCTY01000002">
    <property type="protein sequence ID" value="SOJ56889.1"/>
    <property type="molecule type" value="Genomic_DNA"/>
</dbReference>
<dbReference type="SUPFAM" id="SSF55781">
    <property type="entry name" value="GAF domain-like"/>
    <property type="match status" value="1"/>
</dbReference>
<gene>
    <name evidence="4" type="ORF">MSIMFB_04366</name>
</gene>
<evidence type="ECO:0000256" key="1">
    <source>
        <dbReference type="ARBA" id="ARBA00023015"/>
    </source>
</evidence>
<dbReference type="GO" id="GO:0003723">
    <property type="term" value="F:RNA binding"/>
    <property type="evidence" value="ECO:0007669"/>
    <property type="project" value="InterPro"/>
</dbReference>
<organism evidence="4 5">
    <name type="scientific">Mycobacterium simulans</name>
    <dbReference type="NCBI Taxonomy" id="627089"/>
    <lineage>
        <taxon>Bacteria</taxon>
        <taxon>Bacillati</taxon>
        <taxon>Actinomycetota</taxon>
        <taxon>Actinomycetes</taxon>
        <taxon>Mycobacteriales</taxon>
        <taxon>Mycobacteriaceae</taxon>
        <taxon>Mycobacterium</taxon>
    </lineage>
</organism>
<comment type="caution">
    <text evidence="4">The sequence shown here is derived from an EMBL/GenBank/DDBJ whole genome shotgun (WGS) entry which is preliminary data.</text>
</comment>
<accession>A0A7Z7INI5</accession>
<dbReference type="SMART" id="SM00065">
    <property type="entry name" value="GAF"/>
    <property type="match status" value="1"/>
</dbReference>
<evidence type="ECO:0000313" key="5">
    <source>
        <dbReference type="Proteomes" id="UP000554965"/>
    </source>
</evidence>
<proteinExistence type="predicted"/>
<dbReference type="InterPro" id="IPR005561">
    <property type="entry name" value="ANTAR"/>
</dbReference>
<dbReference type="Gene3D" id="3.30.450.40">
    <property type="match status" value="1"/>
</dbReference>
<dbReference type="PIRSF" id="PIRSF036625">
    <property type="entry name" value="GAF_ANTAR"/>
    <property type="match status" value="1"/>
</dbReference>
<dbReference type="AlphaFoldDB" id="A0A7Z7INI5"/>
<dbReference type="PROSITE" id="PS50921">
    <property type="entry name" value="ANTAR"/>
    <property type="match status" value="1"/>
</dbReference>
<name>A0A7Z7INI5_9MYCO</name>
<dbReference type="Proteomes" id="UP000554965">
    <property type="component" value="Unassembled WGS sequence"/>
</dbReference>
<dbReference type="Pfam" id="PF13185">
    <property type="entry name" value="GAF_2"/>
    <property type="match status" value="1"/>
</dbReference>
<keyword evidence="2" id="KW-0804">Transcription</keyword>
<dbReference type="InterPro" id="IPR003018">
    <property type="entry name" value="GAF"/>
</dbReference>
<sequence>MTASHAHAIALRVAELARNLQAHQPTDDIDTTLGNLLDTTVKSVPGAEHAALTMGSRDGVRTVWASAGYPILLGEIQQRHKDMCGTDTWEGQVIRIDDVTAEQRWPGYCRDVADETPIRSIMTIPLFVNRHSMGALNFYASCPHAFDAESVEMALIMATHAAMAWNMLRHDQQLRSALASRDLIGQAKGILMERFDIDAVRAFAMLSQLSQNSNTAVVEIALRLIEGKPPRR</sequence>